<evidence type="ECO:0000313" key="2">
    <source>
        <dbReference type="Proteomes" id="UP000235584"/>
    </source>
</evidence>
<proteinExistence type="predicted"/>
<dbReference type="KEGG" id="bsto:C0V70_17795"/>
<dbReference type="AlphaFoldDB" id="A0A2K9NZ08"/>
<dbReference type="PANTHER" id="PTHR48090:SF7">
    <property type="entry name" value="RFBJ PROTEIN"/>
    <property type="match status" value="1"/>
</dbReference>
<dbReference type="InterPro" id="IPR001173">
    <property type="entry name" value="Glyco_trans_2-like"/>
</dbReference>
<dbReference type="PANTHER" id="PTHR48090">
    <property type="entry name" value="UNDECAPRENYL-PHOSPHATE 4-DEOXY-4-FORMAMIDO-L-ARABINOSE TRANSFERASE-RELATED"/>
    <property type="match status" value="1"/>
</dbReference>
<dbReference type="InterPro" id="IPR029044">
    <property type="entry name" value="Nucleotide-diphossugar_trans"/>
</dbReference>
<dbReference type="OrthoDB" id="5291731at2"/>
<dbReference type="RefSeq" id="WP_102245213.1">
    <property type="nucleotide sequence ID" value="NZ_CP025704.1"/>
</dbReference>
<dbReference type="CDD" id="cd04179">
    <property type="entry name" value="DPM_DPG-synthase_like"/>
    <property type="match status" value="1"/>
</dbReference>
<dbReference type="Proteomes" id="UP000235584">
    <property type="component" value="Chromosome"/>
</dbReference>
<protein>
    <submittedName>
        <fullName evidence="1">Uncharacterized protein</fullName>
    </submittedName>
</protein>
<sequence length="236" mass="26740">MKTLSIIIPAKNEEIEIANTVHGAFRALSKFKLLGEVIAINDGSTDQTAAILKDLQNLYPSLVVITHLKSQGLGAAFLSGIQSAKMDYAFLLPGDNENDPESVMIHVADLNQEDVLVTYVENPEERSAFRQRLSRSYTHIINLAFGHRLKYFNGTSLYKVSVIKKINLESRGFFFTAEILLKLLRGKAQYKEVPIRLTNVKQTKSQALSWKSLKEVVKGFCRMLYWQYVISRREAL</sequence>
<dbReference type="SUPFAM" id="SSF53448">
    <property type="entry name" value="Nucleotide-diphospho-sugar transferases"/>
    <property type="match status" value="1"/>
</dbReference>
<reference evidence="1 2" key="1">
    <citation type="submission" date="2018-01" db="EMBL/GenBank/DDBJ databases">
        <title>Complete genome sequence of Bacteriovorax stolpii DSM12778.</title>
        <authorList>
            <person name="Tang B."/>
            <person name="Chang J."/>
        </authorList>
    </citation>
    <scope>NUCLEOTIDE SEQUENCE [LARGE SCALE GENOMIC DNA]</scope>
    <source>
        <strain evidence="1 2">DSM 12778</strain>
    </source>
</reference>
<dbReference type="Pfam" id="PF00535">
    <property type="entry name" value="Glycos_transf_2"/>
    <property type="match status" value="1"/>
</dbReference>
<name>A0A2K9NZ08_BACTC</name>
<accession>A0A2K9NZ08</accession>
<gene>
    <name evidence="1" type="ORF">C0V70_17795</name>
</gene>
<organism evidence="1 2">
    <name type="scientific">Bacteriovorax stolpii</name>
    <name type="common">Bdellovibrio stolpii</name>
    <dbReference type="NCBI Taxonomy" id="960"/>
    <lineage>
        <taxon>Bacteria</taxon>
        <taxon>Pseudomonadati</taxon>
        <taxon>Bdellovibrionota</taxon>
        <taxon>Bacteriovoracia</taxon>
        <taxon>Bacteriovoracales</taxon>
        <taxon>Bacteriovoracaceae</taxon>
        <taxon>Bacteriovorax</taxon>
    </lineage>
</organism>
<dbReference type="Gene3D" id="3.90.550.10">
    <property type="entry name" value="Spore Coat Polysaccharide Biosynthesis Protein SpsA, Chain A"/>
    <property type="match status" value="1"/>
</dbReference>
<dbReference type="EMBL" id="CP025704">
    <property type="protein sequence ID" value="AUN99924.1"/>
    <property type="molecule type" value="Genomic_DNA"/>
</dbReference>
<keyword evidence="2" id="KW-1185">Reference proteome</keyword>
<dbReference type="InterPro" id="IPR050256">
    <property type="entry name" value="Glycosyltransferase_2"/>
</dbReference>
<evidence type="ECO:0000313" key="1">
    <source>
        <dbReference type="EMBL" id="AUN99924.1"/>
    </source>
</evidence>